<dbReference type="AlphaFoldDB" id="A0A6N9SW94"/>
<evidence type="ECO:0000256" key="1">
    <source>
        <dbReference type="SAM" id="Phobius"/>
    </source>
</evidence>
<dbReference type="InterPro" id="IPR000462">
    <property type="entry name" value="CDP-OH_P_trans"/>
</dbReference>
<comment type="caution">
    <text evidence="2">The sequence shown here is derived from an EMBL/GenBank/DDBJ whole genome shotgun (WGS) entry which is preliminary data.</text>
</comment>
<organism evidence="2 3">
    <name type="scientific">Jiella pacifica</name>
    <dbReference type="NCBI Taxonomy" id="2696469"/>
    <lineage>
        <taxon>Bacteria</taxon>
        <taxon>Pseudomonadati</taxon>
        <taxon>Pseudomonadota</taxon>
        <taxon>Alphaproteobacteria</taxon>
        <taxon>Hyphomicrobiales</taxon>
        <taxon>Aurantimonadaceae</taxon>
        <taxon>Jiella</taxon>
    </lineage>
</organism>
<feature type="transmembrane region" description="Helical" evidence="1">
    <location>
        <begin position="109"/>
        <end position="132"/>
    </location>
</feature>
<dbReference type="RefSeq" id="WP_163460994.1">
    <property type="nucleotide sequence ID" value="NZ_JAAAMG010000002.1"/>
</dbReference>
<dbReference type="Pfam" id="PF01066">
    <property type="entry name" value="CDP-OH_P_transf"/>
    <property type="match status" value="1"/>
</dbReference>
<feature type="transmembrane region" description="Helical" evidence="1">
    <location>
        <begin position="14"/>
        <end position="31"/>
    </location>
</feature>
<keyword evidence="2" id="KW-0808">Transferase</keyword>
<dbReference type="EMBL" id="JAAAMG010000002">
    <property type="protein sequence ID" value="NDW03347.1"/>
    <property type="molecule type" value="Genomic_DNA"/>
</dbReference>
<keyword evidence="3" id="KW-1185">Reference proteome</keyword>
<keyword evidence="1" id="KW-1133">Transmembrane helix</keyword>
<dbReference type="GO" id="GO:0016020">
    <property type="term" value="C:membrane"/>
    <property type="evidence" value="ECO:0007669"/>
    <property type="project" value="InterPro"/>
</dbReference>
<keyword evidence="1" id="KW-0812">Transmembrane</keyword>
<dbReference type="GO" id="GO:0016780">
    <property type="term" value="F:phosphotransferase activity, for other substituted phosphate groups"/>
    <property type="evidence" value="ECO:0007669"/>
    <property type="project" value="InterPro"/>
</dbReference>
<feature type="transmembrane region" description="Helical" evidence="1">
    <location>
        <begin position="179"/>
        <end position="197"/>
    </location>
</feature>
<proteinExistence type="predicted"/>
<name>A0A6N9SW94_9HYPH</name>
<evidence type="ECO:0000313" key="3">
    <source>
        <dbReference type="Proteomes" id="UP000469011"/>
    </source>
</evidence>
<dbReference type="Gene3D" id="1.20.120.1760">
    <property type="match status" value="1"/>
</dbReference>
<dbReference type="Proteomes" id="UP000469011">
    <property type="component" value="Unassembled WGS sequence"/>
</dbReference>
<protein>
    <submittedName>
        <fullName evidence="2">CDP-alcohol phosphatidyltransferase family protein</fullName>
    </submittedName>
</protein>
<dbReference type="InterPro" id="IPR043130">
    <property type="entry name" value="CDP-OH_PTrfase_TM_dom"/>
</dbReference>
<keyword evidence="1" id="KW-0472">Membrane</keyword>
<sequence length="201" mass="21180">MLDAVLRRRIDPPVARLAALLVTYGVGANAVTVAGLVIGLAAAAAIALGSPLLGLMLILLSRLCDGLDGAIAKDTRPTDLGGYLDIVFDFVFYGAIPLGFAVLNPAQNALPAAVLLLTFYANGASFLAYAILAEKRKIATDVRGTKSFFFSTGLAEASETIIAFCLFCLFPGWFPVIALVFAGMTAWTFAARVWLAVRTFG</sequence>
<feature type="transmembrane region" description="Helical" evidence="1">
    <location>
        <begin position="153"/>
        <end position="173"/>
    </location>
</feature>
<evidence type="ECO:0000313" key="2">
    <source>
        <dbReference type="EMBL" id="NDW03347.1"/>
    </source>
</evidence>
<dbReference type="GO" id="GO:0008654">
    <property type="term" value="P:phospholipid biosynthetic process"/>
    <property type="evidence" value="ECO:0007669"/>
    <property type="project" value="InterPro"/>
</dbReference>
<reference evidence="2 3" key="1">
    <citation type="submission" date="2020-01" db="EMBL/GenBank/DDBJ databases">
        <title>Jiella pacifica sp. nov.</title>
        <authorList>
            <person name="Xue Z."/>
            <person name="Zhu S."/>
            <person name="Chen J."/>
            <person name="Yang J."/>
        </authorList>
    </citation>
    <scope>NUCLEOTIDE SEQUENCE [LARGE SCALE GENOMIC DNA]</scope>
    <source>
        <strain evidence="2 3">40Bstr34</strain>
    </source>
</reference>
<gene>
    <name evidence="2" type="ORF">GTK09_02810</name>
</gene>
<accession>A0A6N9SW94</accession>
<feature type="transmembrane region" description="Helical" evidence="1">
    <location>
        <begin position="37"/>
        <end position="60"/>
    </location>
</feature>
<feature type="transmembrane region" description="Helical" evidence="1">
    <location>
        <begin position="80"/>
        <end position="103"/>
    </location>
</feature>